<keyword evidence="3" id="KW-1185">Reference proteome</keyword>
<keyword evidence="1" id="KW-1133">Transmembrane helix</keyword>
<keyword evidence="1" id="KW-0812">Transmembrane</keyword>
<keyword evidence="1" id="KW-0472">Membrane</keyword>
<evidence type="ECO:0000256" key="1">
    <source>
        <dbReference type="SAM" id="Phobius"/>
    </source>
</evidence>
<sequence>MRPVFSFIAGGLFGAGLLISGMTDTTKVIGWLDIFGAWDPTLAFVMGGAILPMAIAWRIAAARRAPALGGSFPPPPEPRLGRRLVVGSTLFGMGWGLAGLCPGPAMASITWGGTGGLVFLATMVLGMWVAPPLKARLQEQPA</sequence>
<evidence type="ECO:0000313" key="3">
    <source>
        <dbReference type="Proteomes" id="UP000480350"/>
    </source>
</evidence>
<dbReference type="Pfam" id="PF20398">
    <property type="entry name" value="DUF6691"/>
    <property type="match status" value="1"/>
</dbReference>
<proteinExistence type="predicted"/>
<dbReference type="RefSeq" id="WP_160762688.1">
    <property type="nucleotide sequence ID" value="NZ_WUPT01000001.1"/>
</dbReference>
<gene>
    <name evidence="2" type="ORF">GQ651_02800</name>
</gene>
<dbReference type="InterPro" id="IPR046513">
    <property type="entry name" value="DUF6691"/>
</dbReference>
<feature type="transmembrane region" description="Helical" evidence="1">
    <location>
        <begin position="80"/>
        <end position="97"/>
    </location>
</feature>
<dbReference type="EMBL" id="WUPT01000001">
    <property type="protein sequence ID" value="MXQ06768.1"/>
    <property type="molecule type" value="Genomic_DNA"/>
</dbReference>
<protein>
    <recommendedName>
        <fullName evidence="4">Sulphur transport domain-containing protein</fullName>
    </recommendedName>
</protein>
<dbReference type="Proteomes" id="UP000480350">
    <property type="component" value="Unassembled WGS sequence"/>
</dbReference>
<name>A0A7C9IEG4_9RHOB</name>
<dbReference type="AlphaFoldDB" id="A0A7C9IEG4"/>
<evidence type="ECO:0000313" key="2">
    <source>
        <dbReference type="EMBL" id="MXQ06768.1"/>
    </source>
</evidence>
<feature type="transmembrane region" description="Helical" evidence="1">
    <location>
        <begin position="41"/>
        <end position="60"/>
    </location>
</feature>
<accession>A0A7C9IEG4</accession>
<organism evidence="2 3">
    <name type="scientific">Kangsaoukella pontilimi</name>
    <dbReference type="NCBI Taxonomy" id="2691042"/>
    <lineage>
        <taxon>Bacteria</taxon>
        <taxon>Pseudomonadati</taxon>
        <taxon>Pseudomonadota</taxon>
        <taxon>Alphaproteobacteria</taxon>
        <taxon>Rhodobacterales</taxon>
        <taxon>Paracoccaceae</taxon>
        <taxon>Kangsaoukella</taxon>
    </lineage>
</organism>
<reference evidence="2 3" key="2">
    <citation type="submission" date="2020-03" db="EMBL/GenBank/DDBJ databases">
        <title>Kangsaoukella pontilimi gen. nov., sp. nov., a new member of the family Rhodobacteraceae isolated from a tidal mudflat.</title>
        <authorList>
            <person name="Kim I.S."/>
        </authorList>
    </citation>
    <scope>NUCLEOTIDE SEQUENCE [LARGE SCALE GENOMIC DNA]</scope>
    <source>
        <strain evidence="2 3">GH1-50</strain>
    </source>
</reference>
<evidence type="ECO:0008006" key="4">
    <source>
        <dbReference type="Google" id="ProtNLM"/>
    </source>
</evidence>
<reference evidence="2 3" key="1">
    <citation type="submission" date="2019-12" db="EMBL/GenBank/DDBJ databases">
        <authorList>
            <person name="Lee S.D."/>
        </authorList>
    </citation>
    <scope>NUCLEOTIDE SEQUENCE [LARGE SCALE GENOMIC DNA]</scope>
    <source>
        <strain evidence="2 3">GH1-50</strain>
    </source>
</reference>
<feature type="transmembrane region" description="Helical" evidence="1">
    <location>
        <begin position="109"/>
        <end position="130"/>
    </location>
</feature>
<comment type="caution">
    <text evidence="2">The sequence shown here is derived from an EMBL/GenBank/DDBJ whole genome shotgun (WGS) entry which is preliminary data.</text>
</comment>